<sequence>MMLMSQCNTFEAWSLTVMSSYVQRGYMKLTCDLIETQDLLAFQTFTNLIQTYGPQEYMLPNITGTGVPLSTIFVAHHNLVTYGVSFEWTRPRPPPGSGKLATKRYYSPETAVEQLASGDLFRGDAEVQAWYRQNRGSLEPASVVDVPGMAKWVQFAQVCFATEVSPAGCSAAWPDVFNLTHPFSDDISVADGL</sequence>
<dbReference type="EMBL" id="CAUYUJ010004776">
    <property type="protein sequence ID" value="CAK0810925.1"/>
    <property type="molecule type" value="Genomic_DNA"/>
</dbReference>
<keyword evidence="3" id="KW-1185">Reference proteome</keyword>
<dbReference type="Proteomes" id="UP001189429">
    <property type="component" value="Unassembled WGS sequence"/>
</dbReference>
<evidence type="ECO:0000313" key="1">
    <source>
        <dbReference type="EMBL" id="CAK0810925.1"/>
    </source>
</evidence>
<dbReference type="EMBL" id="CAUYUJ010015268">
    <property type="protein sequence ID" value="CAK0851721.1"/>
    <property type="molecule type" value="Genomic_DNA"/>
</dbReference>
<accession>A0ABN9TZU1</accession>
<protein>
    <submittedName>
        <fullName evidence="2">Uncharacterized protein</fullName>
    </submittedName>
</protein>
<comment type="caution">
    <text evidence="2">The sequence shown here is derived from an EMBL/GenBank/DDBJ whole genome shotgun (WGS) entry which is preliminary data.</text>
</comment>
<reference evidence="2" key="1">
    <citation type="submission" date="2023-10" db="EMBL/GenBank/DDBJ databases">
        <authorList>
            <person name="Chen Y."/>
            <person name="Shah S."/>
            <person name="Dougan E. K."/>
            <person name="Thang M."/>
            <person name="Chan C."/>
        </authorList>
    </citation>
    <scope>NUCLEOTIDE SEQUENCE [LARGE SCALE GENOMIC DNA]</scope>
</reference>
<organism evidence="2 3">
    <name type="scientific">Prorocentrum cordatum</name>
    <dbReference type="NCBI Taxonomy" id="2364126"/>
    <lineage>
        <taxon>Eukaryota</taxon>
        <taxon>Sar</taxon>
        <taxon>Alveolata</taxon>
        <taxon>Dinophyceae</taxon>
        <taxon>Prorocentrales</taxon>
        <taxon>Prorocentraceae</taxon>
        <taxon>Prorocentrum</taxon>
    </lineage>
</organism>
<proteinExistence type="predicted"/>
<name>A0ABN9TZU1_9DINO</name>
<gene>
    <name evidence="1" type="ORF">PCOR1329_LOCUS15705</name>
    <name evidence="2" type="ORF">PCOR1329_LOCUS43809</name>
</gene>
<evidence type="ECO:0000313" key="3">
    <source>
        <dbReference type="Proteomes" id="UP001189429"/>
    </source>
</evidence>
<evidence type="ECO:0000313" key="2">
    <source>
        <dbReference type="EMBL" id="CAK0851721.1"/>
    </source>
</evidence>